<feature type="transmembrane region" description="Helical" evidence="8">
    <location>
        <begin position="126"/>
        <end position="146"/>
    </location>
</feature>
<comment type="caution">
    <text evidence="10">The sequence shown here is derived from an EMBL/GenBank/DDBJ whole genome shotgun (WGS) entry which is preliminary data.</text>
</comment>
<feature type="transmembrane region" description="Helical" evidence="8">
    <location>
        <begin position="155"/>
        <end position="178"/>
    </location>
</feature>
<evidence type="ECO:0000256" key="6">
    <source>
        <dbReference type="ARBA" id="ARBA00023136"/>
    </source>
</evidence>
<evidence type="ECO:0000313" key="10">
    <source>
        <dbReference type="EMBL" id="KAK5982551.1"/>
    </source>
</evidence>
<dbReference type="AlphaFoldDB" id="A0AAN8FLW6"/>
<feature type="region of interest" description="Disordered" evidence="7">
    <location>
        <begin position="355"/>
        <end position="381"/>
    </location>
</feature>
<comment type="similarity">
    <text evidence="3">Belongs to the OST5 family.</text>
</comment>
<evidence type="ECO:0000313" key="11">
    <source>
        <dbReference type="Proteomes" id="UP001331761"/>
    </source>
</evidence>
<keyword evidence="9" id="KW-0732">Signal</keyword>
<accession>A0AAN8FLW6</accession>
<evidence type="ECO:0000256" key="1">
    <source>
        <dbReference type="ARBA" id="ARBA00004141"/>
    </source>
</evidence>
<keyword evidence="5 8" id="KW-1133">Transmembrane helix</keyword>
<keyword evidence="11" id="KW-1185">Reference proteome</keyword>
<evidence type="ECO:0000256" key="2">
    <source>
        <dbReference type="ARBA" id="ARBA00006665"/>
    </source>
</evidence>
<protein>
    <submittedName>
        <fullName evidence="10">Serine incorporator</fullName>
    </submittedName>
</protein>
<dbReference type="EMBL" id="WIXE01004994">
    <property type="protein sequence ID" value="KAK5982551.1"/>
    <property type="molecule type" value="Genomic_DNA"/>
</dbReference>
<evidence type="ECO:0000256" key="3">
    <source>
        <dbReference type="ARBA" id="ARBA00009825"/>
    </source>
</evidence>
<feature type="transmembrane region" description="Helical" evidence="8">
    <location>
        <begin position="316"/>
        <end position="336"/>
    </location>
</feature>
<dbReference type="GO" id="GO:0008250">
    <property type="term" value="C:oligosaccharyltransferase complex"/>
    <property type="evidence" value="ECO:0007669"/>
    <property type="project" value="InterPro"/>
</dbReference>
<dbReference type="InterPro" id="IPR005016">
    <property type="entry name" value="TDE1/TMS"/>
</dbReference>
<keyword evidence="6 8" id="KW-0472">Membrane</keyword>
<feature type="chain" id="PRO_5042987743" evidence="9">
    <location>
        <begin position="24"/>
        <end position="535"/>
    </location>
</feature>
<gene>
    <name evidence="10" type="ORF">GCK32_004415</name>
</gene>
<keyword evidence="4 8" id="KW-0812">Transmembrane</keyword>
<name>A0AAN8FLW6_TRICO</name>
<reference evidence="10 11" key="1">
    <citation type="submission" date="2019-10" db="EMBL/GenBank/DDBJ databases">
        <title>Assembly and Annotation for the nematode Trichostrongylus colubriformis.</title>
        <authorList>
            <person name="Martin J."/>
        </authorList>
    </citation>
    <scope>NUCLEOTIDE SEQUENCE [LARGE SCALE GENOMIC DNA]</scope>
    <source>
        <strain evidence="10">G859</strain>
        <tissue evidence="10">Whole worm</tissue>
    </source>
</reference>
<dbReference type="Pfam" id="PF03348">
    <property type="entry name" value="Serinc"/>
    <property type="match status" value="1"/>
</dbReference>
<feature type="transmembrane region" description="Helical" evidence="8">
    <location>
        <begin position="42"/>
        <end position="62"/>
    </location>
</feature>
<feature type="transmembrane region" description="Helical" evidence="8">
    <location>
        <begin position="198"/>
        <end position="222"/>
    </location>
</feature>
<dbReference type="PANTHER" id="PTHR10383">
    <property type="entry name" value="SERINE INCORPORATOR"/>
    <property type="match status" value="1"/>
</dbReference>
<evidence type="ECO:0000256" key="9">
    <source>
        <dbReference type="SAM" id="SignalP"/>
    </source>
</evidence>
<evidence type="ECO:0000256" key="4">
    <source>
        <dbReference type="ARBA" id="ARBA00022692"/>
    </source>
</evidence>
<feature type="transmembrane region" description="Helical" evidence="8">
    <location>
        <begin position="234"/>
        <end position="252"/>
    </location>
</feature>
<feature type="transmembrane region" description="Helical" evidence="8">
    <location>
        <begin position="459"/>
        <end position="480"/>
    </location>
</feature>
<comment type="subcellular location">
    <subcellularLocation>
        <location evidence="1">Membrane</location>
        <topology evidence="1">Multi-pass membrane protein</topology>
    </subcellularLocation>
</comment>
<evidence type="ECO:0000256" key="5">
    <source>
        <dbReference type="ARBA" id="ARBA00022989"/>
    </source>
</evidence>
<feature type="transmembrane region" description="Helical" evidence="8">
    <location>
        <begin position="92"/>
        <end position="114"/>
    </location>
</feature>
<dbReference type="Proteomes" id="UP001331761">
    <property type="component" value="Unassembled WGS sequence"/>
</dbReference>
<organism evidence="10 11">
    <name type="scientific">Trichostrongylus colubriformis</name>
    <name type="common">Black scour worm</name>
    <dbReference type="NCBI Taxonomy" id="6319"/>
    <lineage>
        <taxon>Eukaryota</taxon>
        <taxon>Metazoa</taxon>
        <taxon>Ecdysozoa</taxon>
        <taxon>Nematoda</taxon>
        <taxon>Chromadorea</taxon>
        <taxon>Rhabditida</taxon>
        <taxon>Rhabditina</taxon>
        <taxon>Rhabditomorpha</taxon>
        <taxon>Strongyloidea</taxon>
        <taxon>Trichostrongylidae</taxon>
        <taxon>Trichostrongylus</taxon>
    </lineage>
</organism>
<dbReference type="PANTHER" id="PTHR10383:SF9">
    <property type="entry name" value="SERINE INCORPORATOR, ISOFORM F"/>
    <property type="match status" value="1"/>
</dbReference>
<comment type="similarity">
    <text evidence="2">Belongs to the TDE1 family.</text>
</comment>
<dbReference type="InterPro" id="IPR007915">
    <property type="entry name" value="TMEM258/Ost5"/>
</dbReference>
<dbReference type="Pfam" id="PF05251">
    <property type="entry name" value="Ost5"/>
    <property type="match status" value="1"/>
</dbReference>
<evidence type="ECO:0000256" key="7">
    <source>
        <dbReference type="SAM" id="MobiDB-lite"/>
    </source>
</evidence>
<sequence>MGALLAAPAVAASLACCCGSAACSLCCSACPTTRNSTTTRIMYALMLFVGTFVACIMLAPGIQQKLADNNWFCQGLSEFAGINCERATGFQAVYRMCAAMASFFFIFMLIMFGVKTSKDARASIQNGFWFFKYLMLAGLTVGFFFIRSEHLSTPLMWFGMIGGFLFILIQLILIVDFAHGLAESWVETYEENESRWCYAGLLTFTFGCYAVALTGVVLMFIFYTTGATCALPKFFISFNMILCIGVSVLSIMPFVQERMPRSGLLQSAFISIYVMYLTWAALVNNPDKPCNPSLISIFTNATRPGDKDEHTYGTPVPAQSIITLILWFLCLLYASIRTSTNSSLGKITGGGENMQLSGSRDAIVPTSAEDEESGSTSNSRRVWDNETEGVAYSYSFFHFMFGLASLYVMMTLTSWYNPENDLTHLNSNMASVLGLLVIMDISKMDRYVGPVNPAHFPQLTVSLCGLGLFFMGWFLVYEVTSNKYTRNIAKELLIAIIAAFFLGFGSLFLLLWMDDPMPSKALSKWEIAQQYSTKT</sequence>
<evidence type="ECO:0000256" key="8">
    <source>
        <dbReference type="SAM" id="Phobius"/>
    </source>
</evidence>
<feature type="transmembrane region" description="Helical" evidence="8">
    <location>
        <begin position="391"/>
        <end position="410"/>
    </location>
</feature>
<feature type="signal peptide" evidence="9">
    <location>
        <begin position="1"/>
        <end position="23"/>
    </location>
</feature>
<feature type="transmembrane region" description="Helical" evidence="8">
    <location>
        <begin position="264"/>
        <end position="283"/>
    </location>
</feature>
<feature type="transmembrane region" description="Helical" evidence="8">
    <location>
        <begin position="492"/>
        <end position="513"/>
    </location>
</feature>
<proteinExistence type="inferred from homology"/>